<accession>A0A518ERS5</accession>
<dbReference type="EMBL" id="CP036434">
    <property type="protein sequence ID" value="QDV06794.1"/>
    <property type="molecule type" value="Genomic_DNA"/>
</dbReference>
<dbReference type="AlphaFoldDB" id="A0A518ERS5"/>
<protein>
    <submittedName>
        <fullName evidence="1">Uncharacterized protein</fullName>
    </submittedName>
</protein>
<sequence length="217" mass="23642">MRPHGVRRERAVDALAGRRGSVDRDAEAPAFDGLRIVLHESNRRGAVLRCLASVRWLAMRGAEILLVDGVAGLPSSDGTRAAVGQRFPGVHVVASPRQGGLEALLSCYAAPVPARPTGPRAVLRVSADLELDAFRVEQLLRELREQPKSIVLTTGLIGTDGAWLTTSRPRSQRHHPGRLDRWPAAWIAKASDLARLRSAERLRFVPSPVSFVTHKPS</sequence>
<dbReference type="SUPFAM" id="SSF53448">
    <property type="entry name" value="Nucleotide-diphospho-sugar transferases"/>
    <property type="match status" value="1"/>
</dbReference>
<reference evidence="1 2" key="1">
    <citation type="submission" date="2019-02" db="EMBL/GenBank/DDBJ databases">
        <title>Deep-cultivation of Planctomycetes and their phenomic and genomic characterization uncovers novel biology.</title>
        <authorList>
            <person name="Wiegand S."/>
            <person name="Jogler M."/>
            <person name="Boedeker C."/>
            <person name="Pinto D."/>
            <person name="Vollmers J."/>
            <person name="Rivas-Marin E."/>
            <person name="Kohn T."/>
            <person name="Peeters S.H."/>
            <person name="Heuer A."/>
            <person name="Rast P."/>
            <person name="Oberbeckmann S."/>
            <person name="Bunk B."/>
            <person name="Jeske O."/>
            <person name="Meyerdierks A."/>
            <person name="Storesund J.E."/>
            <person name="Kallscheuer N."/>
            <person name="Luecker S."/>
            <person name="Lage O.M."/>
            <person name="Pohl T."/>
            <person name="Merkel B.J."/>
            <person name="Hornburger P."/>
            <person name="Mueller R.-W."/>
            <person name="Bruemmer F."/>
            <person name="Labrenz M."/>
            <person name="Spormann A.M."/>
            <person name="Op den Camp H."/>
            <person name="Overmann J."/>
            <person name="Amann R."/>
            <person name="Jetten M.S.M."/>
            <person name="Mascher T."/>
            <person name="Medema M.H."/>
            <person name="Devos D.P."/>
            <person name="Kaster A.-K."/>
            <person name="Ovreas L."/>
            <person name="Rohde M."/>
            <person name="Galperin M.Y."/>
            <person name="Jogler C."/>
        </authorList>
    </citation>
    <scope>NUCLEOTIDE SEQUENCE [LARGE SCALE GENOMIC DNA]</scope>
    <source>
        <strain evidence="1 2">Poly30</strain>
    </source>
</reference>
<dbReference type="Proteomes" id="UP000320390">
    <property type="component" value="Chromosome"/>
</dbReference>
<gene>
    <name evidence="1" type="ORF">Poly30_23090</name>
</gene>
<dbReference type="InterPro" id="IPR029044">
    <property type="entry name" value="Nucleotide-diphossugar_trans"/>
</dbReference>
<proteinExistence type="predicted"/>
<organism evidence="1 2">
    <name type="scientific">Saltatorellus ferox</name>
    <dbReference type="NCBI Taxonomy" id="2528018"/>
    <lineage>
        <taxon>Bacteria</taxon>
        <taxon>Pseudomonadati</taxon>
        <taxon>Planctomycetota</taxon>
        <taxon>Planctomycetia</taxon>
        <taxon>Planctomycetia incertae sedis</taxon>
        <taxon>Saltatorellus</taxon>
    </lineage>
</organism>
<evidence type="ECO:0000313" key="2">
    <source>
        <dbReference type="Proteomes" id="UP000320390"/>
    </source>
</evidence>
<keyword evidence="2" id="KW-1185">Reference proteome</keyword>
<name>A0A518ERS5_9BACT</name>
<evidence type="ECO:0000313" key="1">
    <source>
        <dbReference type="EMBL" id="QDV06794.1"/>
    </source>
</evidence>